<dbReference type="InterPro" id="IPR013830">
    <property type="entry name" value="SGNH_hydro"/>
</dbReference>
<reference evidence="4 5" key="1">
    <citation type="submission" date="2018-06" db="EMBL/GenBank/DDBJ databases">
        <title>The complete genome sequence of a nosiheptide producer Streptomyces actuosus ATCC 25421: deducing the ability of producing a new class III lantibiotics.</title>
        <authorList>
            <person name="Liu W."/>
            <person name="Sun F."/>
            <person name="Hu Y."/>
        </authorList>
    </citation>
    <scope>NUCLEOTIDE SEQUENCE [LARGE SCALE GENOMIC DNA]</scope>
    <source>
        <strain evidence="4 5">ATCC 25421</strain>
    </source>
</reference>
<dbReference type="GO" id="GO:0004806">
    <property type="term" value="F:triacylglycerol lipase activity"/>
    <property type="evidence" value="ECO:0007669"/>
    <property type="project" value="TreeGrafter"/>
</dbReference>
<dbReference type="Gene3D" id="3.40.50.1110">
    <property type="entry name" value="SGNH hydrolase"/>
    <property type="match status" value="1"/>
</dbReference>
<feature type="disulfide bond" evidence="2">
    <location>
        <begin position="253"/>
        <end position="308"/>
    </location>
</feature>
<organism evidence="4 5">
    <name type="scientific">Streptomyces actuosus</name>
    <dbReference type="NCBI Taxonomy" id="1885"/>
    <lineage>
        <taxon>Bacteria</taxon>
        <taxon>Bacillati</taxon>
        <taxon>Actinomycetota</taxon>
        <taxon>Actinomycetes</taxon>
        <taxon>Kitasatosporales</taxon>
        <taxon>Streptomycetaceae</taxon>
        <taxon>Streptomyces</taxon>
    </lineage>
</organism>
<feature type="domain" description="SGNH hydrolase-type esterase" evidence="3">
    <location>
        <begin position="65"/>
        <end position="356"/>
    </location>
</feature>
<dbReference type="PANTHER" id="PTHR37981">
    <property type="entry name" value="LIPASE 2"/>
    <property type="match status" value="1"/>
</dbReference>
<evidence type="ECO:0000259" key="3">
    <source>
        <dbReference type="Pfam" id="PF13472"/>
    </source>
</evidence>
<dbReference type="OrthoDB" id="5503950at2"/>
<sequence>MNSTLVGRLAAFASAVVPTRPGGAGRHPVSRRRRGAVAVGLLTLAVSALVPAGTAGAADQYEWAALGDSYTAGVFVGTPQPPLGDASRDGCDRTSGAYPGLVERELDELPPGGYVHLTNVSCGNATINDIVSTRQTPVSPVQPPTGGWPAVDPQIQRAKLNDETDIVTIGVGGNSLPFGGMLLKCLELGAVQGESCREYYTSPPAGEENIDDKLARVRDEYVQMLANVHDAAPNAKVITVGYPAVLPDQGSACNRLALTELGAIKHADIDWLRDNVLKRLNSTIEQITSFFGDRYVDIYSSSVGHDACQPAGTKWVEGICGDAENYWPAQLPGTPLNCAPLNKRVTLVHPNAQGHASTAAHVERAIRIALLDR</sequence>
<gene>
    <name evidence="4" type="ORF">DMT42_34005</name>
</gene>
<dbReference type="Proteomes" id="UP000247634">
    <property type="component" value="Chromosome"/>
</dbReference>
<evidence type="ECO:0000256" key="2">
    <source>
        <dbReference type="PIRSR" id="PIRSR637460-2"/>
    </source>
</evidence>
<dbReference type="SUPFAM" id="SSF52266">
    <property type="entry name" value="SGNH hydrolase"/>
    <property type="match status" value="1"/>
</dbReference>
<keyword evidence="4" id="KW-0378">Hydrolase</keyword>
<dbReference type="CDD" id="cd01823">
    <property type="entry name" value="SEST_like"/>
    <property type="match status" value="1"/>
</dbReference>
<feature type="active site" evidence="1">
    <location>
        <position position="349"/>
    </location>
</feature>
<evidence type="ECO:0000313" key="4">
    <source>
        <dbReference type="EMBL" id="AWT46802.1"/>
    </source>
</evidence>
<dbReference type="InterPro" id="IPR037460">
    <property type="entry name" value="SEST-like"/>
</dbReference>
<dbReference type="AlphaFoldDB" id="A0A2U9PB57"/>
<feature type="disulfide bond" evidence="2">
    <location>
        <begin position="185"/>
        <end position="196"/>
    </location>
</feature>
<protein>
    <submittedName>
        <fullName evidence="4">SGNH/GDSL hydrolase family protein</fullName>
    </submittedName>
</protein>
<name>A0A2U9PB57_STRAS</name>
<evidence type="ECO:0000256" key="1">
    <source>
        <dbReference type="PIRSR" id="PIRSR637460-1"/>
    </source>
</evidence>
<dbReference type="Pfam" id="PF13472">
    <property type="entry name" value="Lipase_GDSL_2"/>
    <property type="match status" value="1"/>
</dbReference>
<dbReference type="EMBL" id="CP029788">
    <property type="protein sequence ID" value="AWT46802.1"/>
    <property type="molecule type" value="Genomic_DNA"/>
</dbReference>
<accession>A0A2U9PB57</accession>
<keyword evidence="2" id="KW-1015">Disulfide bond</keyword>
<proteinExistence type="predicted"/>
<evidence type="ECO:0000313" key="5">
    <source>
        <dbReference type="Proteomes" id="UP000247634"/>
    </source>
</evidence>
<dbReference type="PANTHER" id="PTHR37981:SF1">
    <property type="entry name" value="SGNH HYDROLASE-TYPE ESTERASE DOMAIN-CONTAINING PROTEIN"/>
    <property type="match status" value="1"/>
</dbReference>
<feature type="active site" description="Nucleophile" evidence="1">
    <location>
        <position position="69"/>
    </location>
</feature>
<dbReference type="KEGG" id="sact:DMT42_34005"/>
<dbReference type="InterPro" id="IPR036514">
    <property type="entry name" value="SGNH_hydro_sf"/>
</dbReference>
<feature type="disulfide bond" evidence="2">
    <location>
        <begin position="91"/>
        <end position="122"/>
    </location>
</feature>
<dbReference type="GO" id="GO:0019433">
    <property type="term" value="P:triglyceride catabolic process"/>
    <property type="evidence" value="ECO:0007669"/>
    <property type="project" value="TreeGrafter"/>
</dbReference>
<keyword evidence="5" id="KW-1185">Reference proteome</keyword>